<dbReference type="FunFam" id="1.20.1070.10:FF:000010">
    <property type="entry name" value="Olfactory receptor"/>
    <property type="match status" value="1"/>
</dbReference>
<evidence type="ECO:0000256" key="4">
    <source>
        <dbReference type="ARBA" id="ARBA00022692"/>
    </source>
</evidence>
<dbReference type="PANTHER" id="PTHR26454">
    <property type="entry name" value="OLFACTORY RECEPTOR"/>
    <property type="match status" value="1"/>
</dbReference>
<keyword evidence="8 13" id="KW-0472">Membrane</keyword>
<comment type="subcellular location">
    <subcellularLocation>
        <location evidence="1 13">Cell membrane</location>
        <topology evidence="1 13">Multi-pass membrane protein</topology>
    </subcellularLocation>
</comment>
<dbReference type="PROSITE" id="PS00237">
    <property type="entry name" value="G_PROTEIN_RECEP_F1_1"/>
    <property type="match status" value="2"/>
</dbReference>
<evidence type="ECO:0000256" key="9">
    <source>
        <dbReference type="ARBA" id="ARBA00023170"/>
    </source>
</evidence>
<evidence type="ECO:0000256" key="1">
    <source>
        <dbReference type="ARBA" id="ARBA00004651"/>
    </source>
</evidence>
<feature type="transmembrane region" description="Helical" evidence="13">
    <location>
        <begin position="199"/>
        <end position="225"/>
    </location>
</feature>
<dbReference type="InterPro" id="IPR000276">
    <property type="entry name" value="GPCR_Rhodpsn"/>
</dbReference>
<evidence type="ECO:0000256" key="2">
    <source>
        <dbReference type="ARBA" id="ARBA00022475"/>
    </source>
</evidence>
<dbReference type="Gene3D" id="1.20.1070.10">
    <property type="entry name" value="Rhodopsin 7-helix transmembrane proteins"/>
    <property type="match status" value="1"/>
</dbReference>
<dbReference type="InterPro" id="IPR000725">
    <property type="entry name" value="Olfact_rcpt"/>
</dbReference>
<feature type="transmembrane region" description="Helical" evidence="13">
    <location>
        <begin position="271"/>
        <end position="291"/>
    </location>
</feature>
<evidence type="ECO:0000256" key="5">
    <source>
        <dbReference type="ARBA" id="ARBA00022725"/>
    </source>
</evidence>
<dbReference type="EMBL" id="CM004466">
    <property type="protein sequence ID" value="OCU01417.1"/>
    <property type="molecule type" value="Genomic_DNA"/>
</dbReference>
<comment type="similarity">
    <text evidence="12">Belongs to the G-protein coupled receptor 1 family.</text>
</comment>
<keyword evidence="9 12" id="KW-0675">Receptor</keyword>
<dbReference type="PRINTS" id="PR00237">
    <property type="entry name" value="GPCRRHODOPSN"/>
</dbReference>
<keyword evidence="4 12" id="KW-0812">Transmembrane</keyword>
<evidence type="ECO:0000256" key="7">
    <source>
        <dbReference type="ARBA" id="ARBA00023040"/>
    </source>
</evidence>
<evidence type="ECO:0000256" key="6">
    <source>
        <dbReference type="ARBA" id="ARBA00022989"/>
    </source>
</evidence>
<feature type="transmembrane region" description="Helical" evidence="13">
    <location>
        <begin position="61"/>
        <end position="82"/>
    </location>
</feature>
<feature type="transmembrane region" description="Helical" evidence="13">
    <location>
        <begin position="102"/>
        <end position="120"/>
    </location>
</feature>
<dbReference type="GO" id="GO:0005886">
    <property type="term" value="C:plasma membrane"/>
    <property type="evidence" value="ECO:0007669"/>
    <property type="project" value="UniProtKB-SubCell"/>
</dbReference>
<evidence type="ECO:0000313" key="16">
    <source>
        <dbReference type="Proteomes" id="UP000694892"/>
    </source>
</evidence>
<dbReference type="Proteomes" id="UP000694892">
    <property type="component" value="Chromosome 1L"/>
</dbReference>
<sequence length="312" mass="35212">MEISNQTNIPGFVLRVFGGISEFHPILFSILLLIFLITLTGNLLVIIIICMDRHLHLPMYFFIGSLSFMEVCGISSVMFNFLALLSTNNTHISKVGCFLQSYIYYFFFSSDFLILGIMSFDRYVAVCNPLKYNSIMRNSVCIKLVIGCFITSFLCLFYPTLMIFNLPFCGHVLDHFFCETAAMVNLICVDTTLIKLTSLITSIFILIGSLTLTVTSYIIIVSTILRLSSDTGRQKTFSTCLSHLSMVGIVFGSAIFILIKSPRQYSTQTDQVVNLVSTVMSPLLNPFVYTLRNQKVKDYIRGAINYGRMVQK</sequence>
<evidence type="ECO:0000256" key="11">
    <source>
        <dbReference type="ARBA" id="ARBA00023224"/>
    </source>
</evidence>
<evidence type="ECO:0000256" key="13">
    <source>
        <dbReference type="RuleBase" id="RU363047"/>
    </source>
</evidence>
<keyword evidence="6 13" id="KW-1133">Transmembrane helix</keyword>
<dbReference type="PRINTS" id="PR00245">
    <property type="entry name" value="OLFACTORYR"/>
</dbReference>
<dbReference type="OMA" id="SQCYFFF"/>
<keyword evidence="10" id="KW-0325">Glycoprotein</keyword>
<keyword evidence="11 12" id="KW-0807">Transducer</keyword>
<feature type="transmembrane region" description="Helical" evidence="13">
    <location>
        <begin position="26"/>
        <end position="49"/>
    </location>
</feature>
<dbReference type="InterPro" id="IPR017452">
    <property type="entry name" value="GPCR_Rhodpsn_7TM"/>
</dbReference>
<evidence type="ECO:0000256" key="10">
    <source>
        <dbReference type="ARBA" id="ARBA00023180"/>
    </source>
</evidence>
<protein>
    <recommendedName>
        <fullName evidence="13">Olfactory receptor</fullName>
    </recommendedName>
</protein>
<dbReference type="InterPro" id="IPR047132">
    <property type="entry name" value="Olfact_rcpt_6C-like"/>
</dbReference>
<keyword evidence="2 13" id="KW-1003">Cell membrane</keyword>
<evidence type="ECO:0000256" key="12">
    <source>
        <dbReference type="RuleBase" id="RU000688"/>
    </source>
</evidence>
<dbReference type="Pfam" id="PF13853">
    <property type="entry name" value="7tm_4"/>
    <property type="match status" value="1"/>
</dbReference>
<evidence type="ECO:0000256" key="8">
    <source>
        <dbReference type="ARBA" id="ARBA00023136"/>
    </source>
</evidence>
<dbReference type="GO" id="GO:0004984">
    <property type="term" value="F:olfactory receptor activity"/>
    <property type="evidence" value="ECO:0007669"/>
    <property type="project" value="InterPro"/>
</dbReference>
<feature type="domain" description="G-protein coupled receptors family 1 profile" evidence="14">
    <location>
        <begin position="41"/>
        <end position="289"/>
    </location>
</feature>
<evidence type="ECO:0000313" key="15">
    <source>
        <dbReference type="EMBL" id="OCU01417.1"/>
    </source>
</evidence>
<reference evidence="16" key="1">
    <citation type="journal article" date="2016" name="Nature">
        <title>Genome evolution in the allotetraploid frog Xenopus laevis.</title>
        <authorList>
            <person name="Session A.M."/>
            <person name="Uno Y."/>
            <person name="Kwon T."/>
            <person name="Chapman J.A."/>
            <person name="Toyoda A."/>
            <person name="Takahashi S."/>
            <person name="Fukui A."/>
            <person name="Hikosaka A."/>
            <person name="Suzuki A."/>
            <person name="Kondo M."/>
            <person name="van Heeringen S.J."/>
            <person name="Quigley I."/>
            <person name="Heinz S."/>
            <person name="Ogino H."/>
            <person name="Ochi H."/>
            <person name="Hellsten U."/>
            <person name="Lyons J.B."/>
            <person name="Simakov O."/>
            <person name="Putnam N."/>
            <person name="Stites J."/>
            <person name="Kuroki Y."/>
            <person name="Tanaka T."/>
            <person name="Michiue T."/>
            <person name="Watanabe M."/>
            <person name="Bogdanovic O."/>
            <person name="Lister R."/>
            <person name="Georgiou G."/>
            <person name="Paranjpe S.S."/>
            <person name="van Kruijsbergen I."/>
            <person name="Shu S."/>
            <person name="Carlson J."/>
            <person name="Kinoshita T."/>
            <person name="Ohta Y."/>
            <person name="Mawaribuchi S."/>
            <person name="Jenkins J."/>
            <person name="Grimwood J."/>
            <person name="Schmutz J."/>
            <person name="Mitros T."/>
            <person name="Mozaffari S.V."/>
            <person name="Suzuki Y."/>
            <person name="Haramoto Y."/>
            <person name="Yamamoto T.S."/>
            <person name="Takagi C."/>
            <person name="Heald R."/>
            <person name="Miller K."/>
            <person name="Haudenschild C."/>
            <person name="Kitzman J."/>
            <person name="Nakayama T."/>
            <person name="Izutsu Y."/>
            <person name="Robert J."/>
            <person name="Fortriede J."/>
            <person name="Burns K."/>
            <person name="Lotay V."/>
            <person name="Karimi K."/>
            <person name="Yasuoka Y."/>
            <person name="Dichmann D.S."/>
            <person name="Flajnik M.F."/>
            <person name="Houston D.W."/>
            <person name="Shendure J."/>
            <person name="DuPasquier L."/>
            <person name="Vize P.D."/>
            <person name="Zorn A.M."/>
            <person name="Ito M."/>
            <person name="Marcotte E.M."/>
            <person name="Wallingford J.B."/>
            <person name="Ito Y."/>
            <person name="Asashima M."/>
            <person name="Ueno N."/>
            <person name="Matsuda Y."/>
            <person name="Veenstra G.J."/>
            <person name="Fujiyama A."/>
            <person name="Harland R.M."/>
            <person name="Taira M."/>
            <person name="Rokhsar D.S."/>
        </authorList>
    </citation>
    <scope>NUCLEOTIDE SEQUENCE [LARGE SCALE GENOMIC DNA]</scope>
    <source>
        <strain evidence="16">J</strain>
    </source>
</reference>
<feature type="transmembrane region" description="Helical" evidence="13">
    <location>
        <begin position="140"/>
        <end position="164"/>
    </location>
</feature>
<dbReference type="AlphaFoldDB" id="A0A974I547"/>
<dbReference type="SUPFAM" id="SSF81321">
    <property type="entry name" value="Family A G protein-coupled receptor-like"/>
    <property type="match status" value="1"/>
</dbReference>
<accession>A0A974I547</accession>
<keyword evidence="5 13" id="KW-0552">Olfaction</keyword>
<feature type="transmembrane region" description="Helical" evidence="13">
    <location>
        <begin position="237"/>
        <end position="259"/>
    </location>
</feature>
<keyword evidence="7 12" id="KW-0297">G-protein coupled receptor</keyword>
<name>A0A974I547_XENLA</name>
<gene>
    <name evidence="15" type="ORF">XELAEV_18007206mg</name>
</gene>
<dbReference type="PROSITE" id="PS50262">
    <property type="entry name" value="G_PROTEIN_RECEP_F1_2"/>
    <property type="match status" value="1"/>
</dbReference>
<keyword evidence="3 13" id="KW-0716">Sensory transduction</keyword>
<dbReference type="PANTHER" id="PTHR26454:SF1">
    <property type="entry name" value="OLFACTORY RECEPTOR"/>
    <property type="match status" value="1"/>
</dbReference>
<organism evidence="15 16">
    <name type="scientific">Xenopus laevis</name>
    <name type="common">African clawed frog</name>
    <dbReference type="NCBI Taxonomy" id="8355"/>
    <lineage>
        <taxon>Eukaryota</taxon>
        <taxon>Metazoa</taxon>
        <taxon>Chordata</taxon>
        <taxon>Craniata</taxon>
        <taxon>Vertebrata</taxon>
        <taxon>Euteleostomi</taxon>
        <taxon>Amphibia</taxon>
        <taxon>Batrachia</taxon>
        <taxon>Anura</taxon>
        <taxon>Pipoidea</taxon>
        <taxon>Pipidae</taxon>
        <taxon>Xenopodinae</taxon>
        <taxon>Xenopus</taxon>
        <taxon>Xenopus</taxon>
    </lineage>
</organism>
<evidence type="ECO:0000259" key="14">
    <source>
        <dbReference type="PROSITE" id="PS50262"/>
    </source>
</evidence>
<proteinExistence type="inferred from homology"/>
<dbReference type="GO" id="GO:0004930">
    <property type="term" value="F:G protein-coupled receptor activity"/>
    <property type="evidence" value="ECO:0007669"/>
    <property type="project" value="UniProtKB-KW"/>
</dbReference>
<evidence type="ECO:0000256" key="3">
    <source>
        <dbReference type="ARBA" id="ARBA00022606"/>
    </source>
</evidence>